<sequence>MQVASIKTPVKAEQETFKISIYCDFQNVPFNAETAINLLEFAKSKGRLITKKIYYNSLVGNFSTTTSSLEKIGYQIMDVTCSLKNSVDNQIFKDSIDDMWSNNAPDVFILVSGDGDFVNLLKDVKAKGKSIIIFAKKGNLKKSLKDVANEFHFIDDLPQLVEKKNQPQTNVIHPQISYNDAVECLMKAVNKALSQNKPTNYSYVNQLMGQISANYQGICSISIPNGTKFKKFGQFVDMVVKEGKVKRQNQELFLIELNQIAA</sequence>
<protein>
    <submittedName>
        <fullName evidence="2">NYN domain-containing protein</fullName>
    </submittedName>
</protein>
<evidence type="ECO:0000259" key="1">
    <source>
        <dbReference type="Pfam" id="PF01936"/>
    </source>
</evidence>
<dbReference type="PANTHER" id="PTHR35811">
    <property type="entry name" value="SLR1870 PROTEIN"/>
    <property type="match status" value="1"/>
</dbReference>
<dbReference type="InterPro" id="IPR021139">
    <property type="entry name" value="NYN"/>
</dbReference>
<dbReference type="Pfam" id="PF01936">
    <property type="entry name" value="NYN"/>
    <property type="match status" value="1"/>
</dbReference>
<accession>A0ABZ2UN52</accession>
<dbReference type="RefSeq" id="WP_353929300.1">
    <property type="nucleotide sequence ID" value="NZ_CP150886.1"/>
</dbReference>
<name>A0ABZ2UN52_9CYAN</name>
<feature type="domain" description="NYN" evidence="1">
    <location>
        <begin position="18"/>
        <end position="155"/>
    </location>
</feature>
<dbReference type="EMBL" id="CP150886">
    <property type="protein sequence ID" value="WZB86386.1"/>
    <property type="molecule type" value="Genomic_DNA"/>
</dbReference>
<gene>
    <name evidence="2" type="ORF">WJM97_13335</name>
</gene>
<evidence type="ECO:0000313" key="3">
    <source>
        <dbReference type="Proteomes" id="UP001483337"/>
    </source>
</evidence>
<proteinExistence type="predicted"/>
<dbReference type="Proteomes" id="UP001483337">
    <property type="component" value="Chromosome"/>
</dbReference>
<organism evidence="2 3">
    <name type="scientific">Okeanomitos corallinicola TIOX110</name>
    <dbReference type="NCBI Taxonomy" id="3133117"/>
    <lineage>
        <taxon>Bacteria</taxon>
        <taxon>Bacillati</taxon>
        <taxon>Cyanobacteriota</taxon>
        <taxon>Cyanophyceae</taxon>
        <taxon>Nostocales</taxon>
        <taxon>Aphanizomenonaceae</taxon>
        <taxon>Okeanomitos</taxon>
    </lineage>
</organism>
<keyword evidence="3" id="KW-1185">Reference proteome</keyword>
<reference evidence="2 3" key="1">
    <citation type="submission" date="2024-04" db="EMBL/GenBank/DDBJ databases">
        <title>Okeanomitos corallinicola gen. &amp; sp. nov. (Nostocales, Cyanobacteria), a new toxic marine heterocyst-forming cyanobacterium from a coral reef.</title>
        <authorList>
            <person name="Li H."/>
            <person name="Li R."/>
            <person name="Kang J."/>
            <person name="Hii K.S."/>
            <person name="Mohamed H.F."/>
            <person name="Xu X."/>
            <person name="Luo Z."/>
        </authorList>
    </citation>
    <scope>NUCLEOTIDE SEQUENCE [LARGE SCALE GENOMIC DNA]</scope>
    <source>
        <strain evidence="2 3">TIOX110</strain>
    </source>
</reference>
<dbReference type="Gene3D" id="3.40.50.1010">
    <property type="entry name" value="5'-nuclease"/>
    <property type="match status" value="1"/>
</dbReference>
<evidence type="ECO:0000313" key="2">
    <source>
        <dbReference type="EMBL" id="WZB86386.1"/>
    </source>
</evidence>
<dbReference type="PANTHER" id="PTHR35811:SF1">
    <property type="entry name" value="HTH OST-TYPE DOMAIN-CONTAINING PROTEIN"/>
    <property type="match status" value="1"/>
</dbReference>